<accession>A0A517MRM1</accession>
<dbReference type="PANTHER" id="PTHR12526:SF510">
    <property type="entry name" value="D-INOSITOL 3-PHOSPHATE GLYCOSYLTRANSFERASE"/>
    <property type="match status" value="1"/>
</dbReference>
<dbReference type="RefSeq" id="WP_145057979.1">
    <property type="nucleotide sequence ID" value="NZ_CP036263.1"/>
</dbReference>
<dbReference type="EMBL" id="CP036263">
    <property type="protein sequence ID" value="QDS97526.1"/>
    <property type="molecule type" value="Genomic_DNA"/>
</dbReference>
<dbReference type="Proteomes" id="UP000319852">
    <property type="component" value="Chromosome"/>
</dbReference>
<evidence type="ECO:0000259" key="3">
    <source>
        <dbReference type="Pfam" id="PF00534"/>
    </source>
</evidence>
<evidence type="ECO:0000256" key="1">
    <source>
        <dbReference type="ARBA" id="ARBA00022676"/>
    </source>
</evidence>
<dbReference type="GO" id="GO:0016757">
    <property type="term" value="F:glycosyltransferase activity"/>
    <property type="evidence" value="ECO:0007669"/>
    <property type="project" value="UniProtKB-KW"/>
</dbReference>
<dbReference type="PANTHER" id="PTHR12526">
    <property type="entry name" value="GLYCOSYLTRANSFERASE"/>
    <property type="match status" value="1"/>
</dbReference>
<dbReference type="Gene3D" id="3.40.50.2000">
    <property type="entry name" value="Glycogen Phosphorylase B"/>
    <property type="match status" value="2"/>
</dbReference>
<evidence type="ECO:0000313" key="4">
    <source>
        <dbReference type="EMBL" id="QDS97526.1"/>
    </source>
</evidence>
<dbReference type="SUPFAM" id="SSF53756">
    <property type="entry name" value="UDP-Glycosyltransferase/glycogen phosphorylase"/>
    <property type="match status" value="1"/>
</dbReference>
<keyword evidence="2 4" id="KW-0808">Transferase</keyword>
<dbReference type="InterPro" id="IPR001296">
    <property type="entry name" value="Glyco_trans_1"/>
</dbReference>
<dbReference type="Pfam" id="PF00534">
    <property type="entry name" value="Glycos_transf_1"/>
    <property type="match status" value="1"/>
</dbReference>
<feature type="domain" description="Glycosyl transferase family 1" evidence="3">
    <location>
        <begin position="208"/>
        <end position="373"/>
    </location>
</feature>
<keyword evidence="5" id="KW-1185">Reference proteome</keyword>
<protein>
    <submittedName>
        <fullName evidence="4">GDP-mannose-dependent alpha-(1-6)-phosphatidylinositol monomannoside mannosyltransferase</fullName>
    </submittedName>
</protein>
<proteinExistence type="predicted"/>
<evidence type="ECO:0000313" key="5">
    <source>
        <dbReference type="Proteomes" id="UP000319852"/>
    </source>
</evidence>
<organism evidence="4 5">
    <name type="scientific">Adhaeretor mobilis</name>
    <dbReference type="NCBI Taxonomy" id="1930276"/>
    <lineage>
        <taxon>Bacteria</taxon>
        <taxon>Pseudomonadati</taxon>
        <taxon>Planctomycetota</taxon>
        <taxon>Planctomycetia</taxon>
        <taxon>Pirellulales</taxon>
        <taxon>Lacipirellulaceae</taxon>
        <taxon>Adhaeretor</taxon>
    </lineage>
</organism>
<dbReference type="OrthoDB" id="9790710at2"/>
<gene>
    <name evidence="4" type="primary">pimB_1</name>
    <name evidence="4" type="ORF">HG15A2_07890</name>
</gene>
<sequence length="400" mass="44634">MTMQTNIDDSTAGEEEARISTRVVMQQPSLAKYRVPVFRELAGRDGIDFELLYGDLDGIPNVAAEGFRSELVPLGQYRVLGTELLWHTAQGSAVSRKRADVAILVWNVRYLSLVPALLKAKFSGVKTILWGHAYSKQESPVRKFIRQRVAQLADALLFYNQQAATQFRSEGWPEERMFVALNSLDQAPIIKAKAHWAAQPEQLEEFRLQHGLAEGPVLLYVSRFDPANRADLLIAATAQLQKEFPSLRVVLIGKENEERRRLEELVRQAGLEQHVQFPGAIYDEQLVAPWFLSADAFCYPANIGLSLLHAMGYGLPVVTGDDIASHNPEIEALQDGVNGLLFQHGSVDSLTDSLSRIFSEPELRHSMSINAEKTIAEKFNLETMVDGMAAAVRYCRSLAD</sequence>
<keyword evidence="1 4" id="KW-0328">Glycosyltransferase</keyword>
<dbReference type="CDD" id="cd03801">
    <property type="entry name" value="GT4_PimA-like"/>
    <property type="match status" value="1"/>
</dbReference>
<name>A0A517MRM1_9BACT</name>
<dbReference type="AlphaFoldDB" id="A0A517MRM1"/>
<reference evidence="4 5" key="1">
    <citation type="submission" date="2019-02" db="EMBL/GenBank/DDBJ databases">
        <title>Deep-cultivation of Planctomycetes and their phenomic and genomic characterization uncovers novel biology.</title>
        <authorList>
            <person name="Wiegand S."/>
            <person name="Jogler M."/>
            <person name="Boedeker C."/>
            <person name="Pinto D."/>
            <person name="Vollmers J."/>
            <person name="Rivas-Marin E."/>
            <person name="Kohn T."/>
            <person name="Peeters S.H."/>
            <person name="Heuer A."/>
            <person name="Rast P."/>
            <person name="Oberbeckmann S."/>
            <person name="Bunk B."/>
            <person name="Jeske O."/>
            <person name="Meyerdierks A."/>
            <person name="Storesund J.E."/>
            <person name="Kallscheuer N."/>
            <person name="Luecker S."/>
            <person name="Lage O.M."/>
            <person name="Pohl T."/>
            <person name="Merkel B.J."/>
            <person name="Hornburger P."/>
            <person name="Mueller R.-W."/>
            <person name="Bruemmer F."/>
            <person name="Labrenz M."/>
            <person name="Spormann A.M."/>
            <person name="Op den Camp H."/>
            <person name="Overmann J."/>
            <person name="Amann R."/>
            <person name="Jetten M.S.M."/>
            <person name="Mascher T."/>
            <person name="Medema M.H."/>
            <person name="Devos D.P."/>
            <person name="Kaster A.-K."/>
            <person name="Ovreas L."/>
            <person name="Rohde M."/>
            <person name="Galperin M.Y."/>
            <person name="Jogler C."/>
        </authorList>
    </citation>
    <scope>NUCLEOTIDE SEQUENCE [LARGE SCALE GENOMIC DNA]</scope>
    <source>
        <strain evidence="4 5">HG15A2</strain>
    </source>
</reference>
<evidence type="ECO:0000256" key="2">
    <source>
        <dbReference type="ARBA" id="ARBA00022679"/>
    </source>
</evidence>
<dbReference type="KEGG" id="amob:HG15A2_07890"/>